<dbReference type="OrthoDB" id="4403688at2"/>
<name>A0A1Q2HUJ4_9CORY</name>
<dbReference type="Proteomes" id="UP000217209">
    <property type="component" value="Chromosome"/>
</dbReference>
<dbReference type="RefSeq" id="WP_095659353.1">
    <property type="nucleotide sequence ID" value="NZ_CP019688.1"/>
</dbReference>
<keyword evidence="2" id="KW-0732">Signal</keyword>
<evidence type="ECO:0000313" key="3">
    <source>
        <dbReference type="EMBL" id="AQQ14517.1"/>
    </source>
</evidence>
<dbReference type="PROSITE" id="PS51257">
    <property type="entry name" value="PROKAR_LIPOPROTEIN"/>
    <property type="match status" value="1"/>
</dbReference>
<accession>A0A1Q2HUJ4</accession>
<proteinExistence type="predicted"/>
<dbReference type="EMBL" id="CP019688">
    <property type="protein sequence ID" value="AQQ14517.1"/>
    <property type="molecule type" value="Genomic_DNA"/>
</dbReference>
<dbReference type="AlphaFoldDB" id="A0A1Q2HUJ4"/>
<feature type="region of interest" description="Disordered" evidence="1">
    <location>
        <begin position="53"/>
        <end position="104"/>
    </location>
</feature>
<evidence type="ECO:0000256" key="1">
    <source>
        <dbReference type="SAM" id="MobiDB-lite"/>
    </source>
</evidence>
<organism evidence="3 4">
    <name type="scientific">Corynebacterium glaucum</name>
    <dbReference type="NCBI Taxonomy" id="187491"/>
    <lineage>
        <taxon>Bacteria</taxon>
        <taxon>Bacillati</taxon>
        <taxon>Actinomycetota</taxon>
        <taxon>Actinomycetes</taxon>
        <taxon>Mycobacteriales</taxon>
        <taxon>Corynebacteriaceae</taxon>
        <taxon>Corynebacterium</taxon>
    </lineage>
</organism>
<gene>
    <name evidence="3" type="ORF">CGLAU_02660</name>
</gene>
<reference evidence="3 4" key="1">
    <citation type="submission" date="2016-12" db="EMBL/GenBank/DDBJ databases">
        <authorList>
            <person name="Song W.-J."/>
            <person name="Kurnit D.M."/>
        </authorList>
    </citation>
    <scope>NUCLEOTIDE SEQUENCE [LARGE SCALE GENOMIC DNA]</scope>
    <source>
        <strain evidence="3 4">DSM 30827</strain>
    </source>
</reference>
<protein>
    <submittedName>
        <fullName evidence="3">Uncharacterized protein</fullName>
    </submittedName>
</protein>
<feature type="compositionally biased region" description="Low complexity" evidence="1">
    <location>
        <begin position="53"/>
        <end position="83"/>
    </location>
</feature>
<evidence type="ECO:0000256" key="2">
    <source>
        <dbReference type="SAM" id="SignalP"/>
    </source>
</evidence>
<feature type="chain" id="PRO_5038355335" evidence="2">
    <location>
        <begin position="26"/>
        <end position="232"/>
    </location>
</feature>
<evidence type="ECO:0000313" key="4">
    <source>
        <dbReference type="Proteomes" id="UP000217209"/>
    </source>
</evidence>
<dbReference type="KEGG" id="cgv:CGLAU_02660"/>
<sequence precursor="true">MTRLKLATQVLIAVPAALAIASCSATDDTTAETSAATSAPETVTEAVTQEATVETVTQQPTTEVDTAAPPAGATTPAGDCTTPPTDPRQQYATGTAPGRMPAENHTDTNYWIEDIENHYDPCAPLSWITFRGSLGREDGPAGTGASISDGLALYVNGQPDGEMRLFTKVESIEMLDDGQVRLTWGERGGATAAGITDHYTVDLTAQSGTVQAVAGDTEKFAQLWSQPGYLLN</sequence>
<keyword evidence="4" id="KW-1185">Reference proteome</keyword>
<feature type="signal peptide" evidence="2">
    <location>
        <begin position="1"/>
        <end position="25"/>
    </location>
</feature>